<keyword evidence="3" id="KW-1185">Reference proteome</keyword>
<sequence>MGMESFRHLKRRCEELVDNTFMFILSGNSLNAPTTSITIFPPPPETSTAHRTPLRRRNTKSVGPRTEPGMTPKKRKVEGDTSSGGCIEEK</sequence>
<evidence type="ECO:0000256" key="1">
    <source>
        <dbReference type="SAM" id="MobiDB-lite"/>
    </source>
</evidence>
<dbReference type="AlphaFoldDB" id="A0ABD1LDD1"/>
<protein>
    <submittedName>
        <fullName evidence="2">Uncharacterized protein</fullName>
    </submittedName>
</protein>
<dbReference type="Proteomes" id="UP001603857">
    <property type="component" value="Unassembled WGS sequence"/>
</dbReference>
<proteinExistence type="predicted"/>
<comment type="caution">
    <text evidence="2">The sequence shown here is derived from an EMBL/GenBank/DDBJ whole genome shotgun (WGS) entry which is preliminary data.</text>
</comment>
<dbReference type="EMBL" id="JBGMDY010000009">
    <property type="protein sequence ID" value="KAL2321534.1"/>
    <property type="molecule type" value="Genomic_DNA"/>
</dbReference>
<evidence type="ECO:0000313" key="3">
    <source>
        <dbReference type="Proteomes" id="UP001603857"/>
    </source>
</evidence>
<evidence type="ECO:0000313" key="2">
    <source>
        <dbReference type="EMBL" id="KAL2321534.1"/>
    </source>
</evidence>
<feature type="region of interest" description="Disordered" evidence="1">
    <location>
        <begin position="36"/>
        <end position="90"/>
    </location>
</feature>
<reference evidence="2 3" key="1">
    <citation type="submission" date="2024-08" db="EMBL/GenBank/DDBJ databases">
        <title>Insights into the chromosomal genome structure of Flemingia macrophylla.</title>
        <authorList>
            <person name="Ding Y."/>
            <person name="Zhao Y."/>
            <person name="Bi W."/>
            <person name="Wu M."/>
            <person name="Zhao G."/>
            <person name="Gong Y."/>
            <person name="Li W."/>
            <person name="Zhang P."/>
        </authorList>
    </citation>
    <scope>NUCLEOTIDE SEQUENCE [LARGE SCALE GENOMIC DNA]</scope>
    <source>
        <strain evidence="2">DYQJB</strain>
        <tissue evidence="2">Leaf</tissue>
    </source>
</reference>
<gene>
    <name evidence="2" type="ORF">Fmac_025913</name>
</gene>
<organism evidence="2 3">
    <name type="scientific">Flemingia macrophylla</name>
    <dbReference type="NCBI Taxonomy" id="520843"/>
    <lineage>
        <taxon>Eukaryota</taxon>
        <taxon>Viridiplantae</taxon>
        <taxon>Streptophyta</taxon>
        <taxon>Embryophyta</taxon>
        <taxon>Tracheophyta</taxon>
        <taxon>Spermatophyta</taxon>
        <taxon>Magnoliopsida</taxon>
        <taxon>eudicotyledons</taxon>
        <taxon>Gunneridae</taxon>
        <taxon>Pentapetalae</taxon>
        <taxon>rosids</taxon>
        <taxon>fabids</taxon>
        <taxon>Fabales</taxon>
        <taxon>Fabaceae</taxon>
        <taxon>Papilionoideae</taxon>
        <taxon>50 kb inversion clade</taxon>
        <taxon>NPAAA clade</taxon>
        <taxon>indigoferoid/millettioid clade</taxon>
        <taxon>Phaseoleae</taxon>
        <taxon>Flemingia</taxon>
    </lineage>
</organism>
<accession>A0ABD1LDD1</accession>
<name>A0ABD1LDD1_9FABA</name>